<sequence>MTNSKTAILIFANSATYEAISKPFHKSAAVFDILNKQTLQTVQKTGIPYFLFTEKNQKGISFGERYVNAIKTVFKLGYNAVITIGNDTPQLKTSDLLHTICQINTPKNNTIIGPSTDGGFYLIGIQKEHFDEARFLALPWQTNQLLSSLTLLLKNTTTKISYLKALADIDHIKDAKLFLNKYAFISNYLRSILRSIFLFEKKITPLITESKTTCFSTFFYNKGSPLFA</sequence>
<dbReference type="KEGG" id="tmar:MARIT_2891"/>
<dbReference type="OrthoDB" id="9798250at2"/>
<dbReference type="InterPro" id="IPR029044">
    <property type="entry name" value="Nucleotide-diphossugar_trans"/>
</dbReference>
<accession>A0A2H1ECX3</accession>
<dbReference type="InterPro" id="IPR018641">
    <property type="entry name" value="Trfase_1_rSAM/seldom-assoc"/>
</dbReference>
<dbReference type="SUPFAM" id="SSF53448">
    <property type="entry name" value="Nucleotide-diphospho-sugar transferases"/>
    <property type="match status" value="1"/>
</dbReference>
<evidence type="ECO:0008006" key="3">
    <source>
        <dbReference type="Google" id="ProtNLM"/>
    </source>
</evidence>
<protein>
    <recommendedName>
        <fullName evidence="3">DUF2064 domain-containing protein</fullName>
    </recommendedName>
</protein>
<gene>
    <name evidence="1" type="ORF">MARIT_2891</name>
</gene>
<proteinExistence type="predicted"/>
<evidence type="ECO:0000313" key="1">
    <source>
        <dbReference type="EMBL" id="SFZ84749.1"/>
    </source>
</evidence>
<dbReference type="GeneID" id="47724339"/>
<name>A0A2H1ECX3_9FLAO</name>
<dbReference type="RefSeq" id="WP_100211814.1">
    <property type="nucleotide sequence ID" value="NZ_CP138495.1"/>
</dbReference>
<evidence type="ECO:0000313" key="2">
    <source>
        <dbReference type="Proteomes" id="UP000231564"/>
    </source>
</evidence>
<keyword evidence="2" id="KW-1185">Reference proteome</keyword>
<dbReference type="Proteomes" id="UP000231564">
    <property type="component" value="Chromosome MARIT"/>
</dbReference>
<dbReference type="STRING" id="1349785.GCA_000509405_01153"/>
<dbReference type="EMBL" id="LT634361">
    <property type="protein sequence ID" value="SFZ84749.1"/>
    <property type="molecule type" value="Genomic_DNA"/>
</dbReference>
<dbReference type="PANTHER" id="PTHR36529:SF1">
    <property type="entry name" value="GLYCOSYLTRANSFERASE"/>
    <property type="match status" value="1"/>
</dbReference>
<dbReference type="Pfam" id="PF09837">
    <property type="entry name" value="DUF2064"/>
    <property type="match status" value="1"/>
</dbReference>
<organism evidence="1 2">
    <name type="scientific">Tenacibaculum maritimum NCIMB 2154</name>
    <dbReference type="NCBI Taxonomy" id="1349785"/>
    <lineage>
        <taxon>Bacteria</taxon>
        <taxon>Pseudomonadati</taxon>
        <taxon>Bacteroidota</taxon>
        <taxon>Flavobacteriia</taxon>
        <taxon>Flavobacteriales</taxon>
        <taxon>Flavobacteriaceae</taxon>
        <taxon>Tenacibaculum</taxon>
    </lineage>
</organism>
<reference evidence="1 2" key="1">
    <citation type="submission" date="2016-11" db="EMBL/GenBank/DDBJ databases">
        <authorList>
            <person name="Jaros S."/>
            <person name="Januszkiewicz K."/>
            <person name="Wedrychowicz H."/>
        </authorList>
    </citation>
    <scope>NUCLEOTIDE SEQUENCE [LARGE SCALE GENOMIC DNA]</scope>
    <source>
        <strain evidence="1">NCIMB 2154T</strain>
    </source>
</reference>
<dbReference type="PANTHER" id="PTHR36529">
    <property type="entry name" value="SLL1095 PROTEIN"/>
    <property type="match status" value="1"/>
</dbReference>
<dbReference type="AlphaFoldDB" id="A0A2H1ECX3"/>
<dbReference type="Gene3D" id="3.90.550.10">
    <property type="entry name" value="Spore Coat Polysaccharide Biosynthesis Protein SpsA, Chain A"/>
    <property type="match status" value="1"/>
</dbReference>